<dbReference type="NCBIfam" id="TIGR04443">
    <property type="entry name" value="F420_CofF"/>
    <property type="match status" value="1"/>
</dbReference>
<dbReference type="InterPro" id="IPR004666">
    <property type="entry name" value="Rp_bS6_RimK/Lys_biosynth_LsyX"/>
</dbReference>
<organism evidence="7 8">
    <name type="scientific">Methanocaldococcus infernus (strain DSM 11812 / JCM 15783 / ME)</name>
    <dbReference type="NCBI Taxonomy" id="573063"/>
    <lineage>
        <taxon>Archaea</taxon>
        <taxon>Methanobacteriati</taxon>
        <taxon>Methanobacteriota</taxon>
        <taxon>Methanomada group</taxon>
        <taxon>Methanococci</taxon>
        <taxon>Methanococcales</taxon>
        <taxon>Methanocaldococcaceae</taxon>
        <taxon>Methanocaldococcus</taxon>
    </lineage>
</organism>
<dbReference type="GeneID" id="9131778"/>
<dbReference type="EMBL" id="CP002009">
    <property type="protein sequence ID" value="ADG13431.1"/>
    <property type="molecule type" value="Genomic_DNA"/>
</dbReference>
<dbReference type="InterPro" id="IPR013651">
    <property type="entry name" value="ATP-grasp_RimK-type"/>
</dbReference>
<dbReference type="PROSITE" id="PS50975">
    <property type="entry name" value="ATP_GRASP"/>
    <property type="match status" value="1"/>
</dbReference>
<evidence type="ECO:0000313" key="7">
    <source>
        <dbReference type="EMBL" id="ADG13431.1"/>
    </source>
</evidence>
<name>D5VS78_METIM</name>
<dbReference type="RefSeq" id="WP_013100177.1">
    <property type="nucleotide sequence ID" value="NC_014122.1"/>
</dbReference>
<dbReference type="AlphaFoldDB" id="D5VS78"/>
<dbReference type="GO" id="GO:0046872">
    <property type="term" value="F:metal ion binding"/>
    <property type="evidence" value="ECO:0007669"/>
    <property type="project" value="UniProtKB-KW"/>
</dbReference>
<evidence type="ECO:0000256" key="1">
    <source>
        <dbReference type="ARBA" id="ARBA00022723"/>
    </source>
</evidence>
<dbReference type="HOGENOM" id="CLU_975255_0_0_2"/>
<evidence type="ECO:0000259" key="6">
    <source>
        <dbReference type="PROSITE" id="PS50975"/>
    </source>
</evidence>
<dbReference type="PANTHER" id="PTHR21621">
    <property type="entry name" value="RIBOSOMAL PROTEIN S6 MODIFICATION PROTEIN"/>
    <property type="match status" value="1"/>
</dbReference>
<dbReference type="InterPro" id="IPR011761">
    <property type="entry name" value="ATP-grasp"/>
</dbReference>
<keyword evidence="2 5" id="KW-0547">Nucleotide-binding</keyword>
<dbReference type="eggNOG" id="arCOG01589">
    <property type="taxonomic scope" value="Archaea"/>
</dbReference>
<proteinExistence type="predicted"/>
<evidence type="ECO:0000256" key="2">
    <source>
        <dbReference type="ARBA" id="ARBA00022741"/>
    </source>
</evidence>
<dbReference type="STRING" id="573063.Metin_0765"/>
<dbReference type="Proteomes" id="UP000002061">
    <property type="component" value="Chromosome"/>
</dbReference>
<evidence type="ECO:0000256" key="4">
    <source>
        <dbReference type="NCBIfam" id="TIGR04443"/>
    </source>
</evidence>
<dbReference type="SUPFAM" id="SSF56059">
    <property type="entry name" value="Glutathione synthetase ATP-binding domain-like"/>
    <property type="match status" value="1"/>
</dbReference>
<dbReference type="Gene3D" id="3.30.470.20">
    <property type="entry name" value="ATP-grasp fold, B domain"/>
    <property type="match status" value="1"/>
</dbReference>
<evidence type="ECO:0000256" key="5">
    <source>
        <dbReference type="PROSITE-ProRule" id="PRU00409"/>
    </source>
</evidence>
<evidence type="ECO:0000313" key="8">
    <source>
        <dbReference type="Proteomes" id="UP000002061"/>
    </source>
</evidence>
<sequence length="286" mass="33251">MIIIVSPEAKSETVYRIKREIENFRKDCKILKLASSNFFMDDSFFLENVELIHSRCSIGFYENNLTLFSWQVLQALEVHGYKFINSLDTVYLTSDKFKTIKLLKKNNILAPKTALIRDYEDALKFMEKNNLEFPIIIKCCFSKCGETVFKVNNLKELRERTEKALWKSLIAQEYIDFKVGELYKDIRLLVIDDEIFGYSRVSKNFKTNLYCGNKVEPIKINDELKEIAFKCKEVSGAKILGIDILPYKDKYYVIELNSAPGTKGFLKLGMNVDKKIAELFVREAKS</sequence>
<protein>
    <recommendedName>
        <fullName evidence="4">Coenzyme gamma-F420-2:alpha-L-glutamate ligase</fullName>
        <ecNumber evidence="4">6.3.2.32</ecNumber>
    </recommendedName>
</protein>
<keyword evidence="3 5" id="KW-0067">ATP-binding</keyword>
<dbReference type="GO" id="GO:0005737">
    <property type="term" value="C:cytoplasm"/>
    <property type="evidence" value="ECO:0007669"/>
    <property type="project" value="TreeGrafter"/>
</dbReference>
<dbReference type="InterPro" id="IPR013815">
    <property type="entry name" value="ATP_grasp_subdomain_1"/>
</dbReference>
<feature type="domain" description="ATP-grasp" evidence="6">
    <location>
        <begin position="100"/>
        <end position="285"/>
    </location>
</feature>
<accession>D5VS78</accession>
<dbReference type="Gene3D" id="3.40.50.20">
    <property type="match status" value="1"/>
</dbReference>
<dbReference type="NCBIfam" id="TIGR00768">
    <property type="entry name" value="rimK_fam"/>
    <property type="match status" value="1"/>
</dbReference>
<gene>
    <name evidence="7" type="ordered locus">Metin_0765</name>
</gene>
<dbReference type="Pfam" id="PF08443">
    <property type="entry name" value="RimK"/>
    <property type="match status" value="1"/>
</dbReference>
<reference evidence="7" key="1">
    <citation type="submission" date="2010-04" db="EMBL/GenBank/DDBJ databases">
        <title>Complete sequence of Methanocaldococcus infernus ME.</title>
        <authorList>
            <consortium name="US DOE Joint Genome Institute"/>
            <person name="Lucas S."/>
            <person name="Copeland A."/>
            <person name="Lapidus A."/>
            <person name="Cheng J.-F."/>
            <person name="Bruce D."/>
            <person name="Goodwin L."/>
            <person name="Pitluck S."/>
            <person name="Munk A.C."/>
            <person name="Detter J.C."/>
            <person name="Han C."/>
            <person name="Tapia R."/>
            <person name="Land M."/>
            <person name="Hauser L."/>
            <person name="Kyrpides N."/>
            <person name="Mikhailova N."/>
            <person name="Sieprawska-Lupa M."/>
            <person name="Whitman W.B."/>
            <person name="Woyke T."/>
        </authorList>
    </citation>
    <scope>NUCLEOTIDE SEQUENCE [LARGE SCALE GENOMIC DNA]</scope>
    <source>
        <strain evidence="7">ME</strain>
    </source>
</reference>
<dbReference type="GO" id="GO:0043774">
    <property type="term" value="F:coenzyme F420-2 alpha-glutamyl ligase activity"/>
    <property type="evidence" value="ECO:0007669"/>
    <property type="project" value="UniProtKB-UniRule"/>
</dbReference>
<dbReference type="EC" id="6.3.2.32" evidence="4"/>
<keyword evidence="8" id="KW-1185">Reference proteome</keyword>
<dbReference type="InterPro" id="IPR031039">
    <property type="entry name" value="F420_CofF"/>
</dbReference>
<dbReference type="Gene3D" id="3.30.1490.20">
    <property type="entry name" value="ATP-grasp fold, A domain"/>
    <property type="match status" value="1"/>
</dbReference>
<keyword evidence="1" id="KW-0479">Metal-binding</keyword>
<dbReference type="GO" id="GO:0005524">
    <property type="term" value="F:ATP binding"/>
    <property type="evidence" value="ECO:0007669"/>
    <property type="project" value="UniProtKB-UniRule"/>
</dbReference>
<dbReference type="PANTHER" id="PTHR21621:SF2">
    <property type="entry name" value="COENZYME GAMMA-F420-2:ALPHA-L-GLUTAMATE LIGASE"/>
    <property type="match status" value="1"/>
</dbReference>
<evidence type="ECO:0000256" key="3">
    <source>
        <dbReference type="ARBA" id="ARBA00022840"/>
    </source>
</evidence>
<dbReference type="KEGG" id="mif:Metin_0765"/>